<reference evidence="10" key="1">
    <citation type="submission" date="2014-06" db="EMBL/GenBank/DDBJ databases">
        <title>Draft genome sequence of C. testosteroni WDL7.</title>
        <authorList>
            <person name="Wu Y."/>
            <person name="Seshan H."/>
            <person name="Arumugam K."/>
        </authorList>
    </citation>
    <scope>NUCLEOTIDE SEQUENCE [LARGE SCALE GENOMIC DNA]</scope>
    <source>
        <strain evidence="10">WDL7</strain>
    </source>
</reference>
<evidence type="ECO:0000313" key="10">
    <source>
        <dbReference type="Proteomes" id="UP000037442"/>
    </source>
</evidence>
<feature type="transmembrane region" description="Helical" evidence="7">
    <location>
        <begin position="159"/>
        <end position="181"/>
    </location>
</feature>
<dbReference type="RefSeq" id="WP_053282119.1">
    <property type="nucleotide sequence ID" value="NZ_JNVD01000008.1"/>
</dbReference>
<evidence type="ECO:0000256" key="6">
    <source>
        <dbReference type="ARBA" id="ARBA00023136"/>
    </source>
</evidence>
<evidence type="ECO:0000259" key="8">
    <source>
        <dbReference type="PROSITE" id="PS50850"/>
    </source>
</evidence>
<feature type="transmembrane region" description="Helical" evidence="7">
    <location>
        <begin position="329"/>
        <end position="351"/>
    </location>
</feature>
<dbReference type="SUPFAM" id="SSF103473">
    <property type="entry name" value="MFS general substrate transporter"/>
    <property type="match status" value="1"/>
</dbReference>
<name>A0A0L7N2L7_COMTE</name>
<feature type="transmembrane region" description="Helical" evidence="7">
    <location>
        <begin position="73"/>
        <end position="96"/>
    </location>
</feature>
<sequence>MSYRYRIALVFLTGFFIDCINIFMPAVALPRLAAEFEVASLDTAWVGNAYILGLTLVIPISTWLAGRWGARRLLAVSMLVFALAVAACGMAGSFTAVVVWRFVQGMAGGLLIPVGQAMAFALFKGAERARISTLVMAVALIAPALSPGLGGLIVDNSSWRWVFFANIPLALAAALLAWYWVRDPAESSEPSAVAKPDITGLLLISTALAAVLLGMSLYGAGHGWGGALLCLAVGLVAGALYVRHCRRVPNPVVQLRLLHSPRLRVSMAVYYAVPGVFTGVNLLSLFFLQDLLALSAQRSGMFMLLYASGALLAMLLCGRIYNRVGARPLFGVSLLLHSLGIACLVAVNSVGDLPTLVLAYALMGLGGGLAANAAQTTALMDFHGADMPQASVIWNINRQMAFSVGAALFLMIFNLLQPHIGALSAYHASFAAAALAGLLPLSCLHTLKEKQA</sequence>
<feature type="transmembrane region" description="Helical" evidence="7">
    <location>
        <begin position="263"/>
        <end position="288"/>
    </location>
</feature>
<dbReference type="PANTHER" id="PTHR42718">
    <property type="entry name" value="MAJOR FACILITATOR SUPERFAMILY MULTIDRUG TRANSPORTER MFSC"/>
    <property type="match status" value="1"/>
</dbReference>
<protein>
    <submittedName>
        <fullName evidence="9">MFS transporter</fullName>
    </submittedName>
</protein>
<feature type="transmembrane region" description="Helical" evidence="7">
    <location>
        <begin position="224"/>
        <end position="242"/>
    </location>
</feature>
<dbReference type="Proteomes" id="UP000037442">
    <property type="component" value="Unassembled WGS sequence"/>
</dbReference>
<dbReference type="AlphaFoldDB" id="A0A0L7N2L7"/>
<dbReference type="Gene3D" id="1.20.1720.10">
    <property type="entry name" value="Multidrug resistance protein D"/>
    <property type="match status" value="1"/>
</dbReference>
<feature type="transmembrane region" description="Helical" evidence="7">
    <location>
        <begin position="7"/>
        <end position="29"/>
    </location>
</feature>
<keyword evidence="5 7" id="KW-1133">Transmembrane helix</keyword>
<feature type="transmembrane region" description="Helical" evidence="7">
    <location>
        <begin position="357"/>
        <end position="379"/>
    </location>
</feature>
<dbReference type="PANTHER" id="PTHR42718:SF46">
    <property type="entry name" value="BLR6921 PROTEIN"/>
    <property type="match status" value="1"/>
</dbReference>
<accession>A0A0L7N2L7</accession>
<dbReference type="PATRIC" id="fig|285.49.peg.5147"/>
<keyword evidence="4 7" id="KW-0812">Transmembrane</keyword>
<dbReference type="InterPro" id="IPR011701">
    <property type="entry name" value="MFS"/>
</dbReference>
<comment type="subcellular location">
    <subcellularLocation>
        <location evidence="1">Cell membrane</location>
        <topology evidence="1">Multi-pass membrane protein</topology>
    </subcellularLocation>
</comment>
<feature type="transmembrane region" description="Helical" evidence="7">
    <location>
        <begin position="400"/>
        <end position="420"/>
    </location>
</feature>
<evidence type="ECO:0000256" key="4">
    <source>
        <dbReference type="ARBA" id="ARBA00022692"/>
    </source>
</evidence>
<feature type="transmembrane region" description="Helical" evidence="7">
    <location>
        <begin position="102"/>
        <end position="122"/>
    </location>
</feature>
<feature type="transmembrane region" description="Helical" evidence="7">
    <location>
        <begin position="300"/>
        <end position="317"/>
    </location>
</feature>
<dbReference type="InterPro" id="IPR036259">
    <property type="entry name" value="MFS_trans_sf"/>
</dbReference>
<feature type="transmembrane region" description="Helical" evidence="7">
    <location>
        <begin position="426"/>
        <end position="447"/>
    </location>
</feature>
<evidence type="ECO:0000256" key="3">
    <source>
        <dbReference type="ARBA" id="ARBA00022475"/>
    </source>
</evidence>
<dbReference type="InterPro" id="IPR020846">
    <property type="entry name" value="MFS_dom"/>
</dbReference>
<gene>
    <name evidence="9" type="ORF">GL58_24795</name>
</gene>
<feature type="transmembrane region" description="Helical" evidence="7">
    <location>
        <begin position="49"/>
        <end position="66"/>
    </location>
</feature>
<dbReference type="EMBL" id="JNVD01000008">
    <property type="protein sequence ID" value="KOC28436.1"/>
    <property type="molecule type" value="Genomic_DNA"/>
</dbReference>
<organism evidence="9 10">
    <name type="scientific">Comamonas testosteroni</name>
    <name type="common">Pseudomonas testosteroni</name>
    <dbReference type="NCBI Taxonomy" id="285"/>
    <lineage>
        <taxon>Bacteria</taxon>
        <taxon>Pseudomonadati</taxon>
        <taxon>Pseudomonadota</taxon>
        <taxon>Betaproteobacteria</taxon>
        <taxon>Burkholderiales</taxon>
        <taxon>Comamonadaceae</taxon>
        <taxon>Comamonas</taxon>
    </lineage>
</organism>
<comment type="caution">
    <text evidence="9">The sequence shown here is derived from an EMBL/GenBank/DDBJ whole genome shotgun (WGS) entry which is preliminary data.</text>
</comment>
<feature type="domain" description="Major facilitator superfamily (MFS) profile" evidence="8">
    <location>
        <begin position="7"/>
        <end position="451"/>
    </location>
</feature>
<keyword evidence="2" id="KW-0813">Transport</keyword>
<keyword evidence="6 7" id="KW-0472">Membrane</keyword>
<feature type="transmembrane region" description="Helical" evidence="7">
    <location>
        <begin position="134"/>
        <end position="153"/>
    </location>
</feature>
<dbReference type="GO" id="GO:0022857">
    <property type="term" value="F:transmembrane transporter activity"/>
    <property type="evidence" value="ECO:0007669"/>
    <property type="project" value="InterPro"/>
</dbReference>
<dbReference type="Gene3D" id="1.20.1250.20">
    <property type="entry name" value="MFS general substrate transporter like domains"/>
    <property type="match status" value="1"/>
</dbReference>
<evidence type="ECO:0000313" key="9">
    <source>
        <dbReference type="EMBL" id="KOC28436.1"/>
    </source>
</evidence>
<feature type="transmembrane region" description="Helical" evidence="7">
    <location>
        <begin position="201"/>
        <end position="218"/>
    </location>
</feature>
<evidence type="ECO:0000256" key="2">
    <source>
        <dbReference type="ARBA" id="ARBA00022448"/>
    </source>
</evidence>
<dbReference type="PROSITE" id="PS50850">
    <property type="entry name" value="MFS"/>
    <property type="match status" value="1"/>
</dbReference>
<evidence type="ECO:0000256" key="1">
    <source>
        <dbReference type="ARBA" id="ARBA00004651"/>
    </source>
</evidence>
<evidence type="ECO:0000256" key="5">
    <source>
        <dbReference type="ARBA" id="ARBA00022989"/>
    </source>
</evidence>
<keyword evidence="3" id="KW-1003">Cell membrane</keyword>
<dbReference type="Pfam" id="PF07690">
    <property type="entry name" value="MFS_1"/>
    <property type="match status" value="1"/>
</dbReference>
<dbReference type="GO" id="GO:0005886">
    <property type="term" value="C:plasma membrane"/>
    <property type="evidence" value="ECO:0007669"/>
    <property type="project" value="UniProtKB-SubCell"/>
</dbReference>
<proteinExistence type="predicted"/>
<evidence type="ECO:0000256" key="7">
    <source>
        <dbReference type="SAM" id="Phobius"/>
    </source>
</evidence>